<proteinExistence type="predicted"/>
<keyword evidence="1" id="KW-0863">Zinc-finger</keyword>
<feature type="compositionally biased region" description="Polar residues" evidence="2">
    <location>
        <begin position="16"/>
        <end position="33"/>
    </location>
</feature>
<dbReference type="Proteomes" id="UP001153714">
    <property type="component" value="Chromosome 21"/>
</dbReference>
<evidence type="ECO:0000259" key="3">
    <source>
        <dbReference type="PROSITE" id="PS50158"/>
    </source>
</evidence>
<reference evidence="4" key="2">
    <citation type="submission" date="2022-10" db="EMBL/GenBank/DDBJ databases">
        <authorList>
            <consortium name="ENA_rothamsted_submissions"/>
            <consortium name="culmorum"/>
            <person name="King R."/>
        </authorList>
    </citation>
    <scope>NUCLEOTIDE SEQUENCE</scope>
</reference>
<dbReference type="SMART" id="SM00343">
    <property type="entry name" value="ZnF_C2HC"/>
    <property type="match status" value="2"/>
</dbReference>
<feature type="domain" description="CCHC-type" evidence="3">
    <location>
        <begin position="240"/>
        <end position="255"/>
    </location>
</feature>
<feature type="compositionally biased region" description="Pro residues" evidence="2">
    <location>
        <begin position="1"/>
        <end position="12"/>
    </location>
</feature>
<dbReference type="InterPro" id="IPR036875">
    <property type="entry name" value="Znf_CCHC_sf"/>
</dbReference>
<dbReference type="Gene3D" id="4.10.60.10">
    <property type="entry name" value="Zinc finger, CCHC-type"/>
    <property type="match status" value="1"/>
</dbReference>
<feature type="region of interest" description="Disordered" evidence="2">
    <location>
        <begin position="1"/>
        <end position="48"/>
    </location>
</feature>
<dbReference type="SUPFAM" id="SSF57756">
    <property type="entry name" value="Retrovirus zinc finger-like domains"/>
    <property type="match status" value="1"/>
</dbReference>
<organism evidence="4 5">
    <name type="scientific">Diatraea saccharalis</name>
    <name type="common">sugarcane borer</name>
    <dbReference type="NCBI Taxonomy" id="40085"/>
    <lineage>
        <taxon>Eukaryota</taxon>
        <taxon>Metazoa</taxon>
        <taxon>Ecdysozoa</taxon>
        <taxon>Arthropoda</taxon>
        <taxon>Hexapoda</taxon>
        <taxon>Insecta</taxon>
        <taxon>Pterygota</taxon>
        <taxon>Neoptera</taxon>
        <taxon>Endopterygota</taxon>
        <taxon>Lepidoptera</taxon>
        <taxon>Glossata</taxon>
        <taxon>Ditrysia</taxon>
        <taxon>Pyraloidea</taxon>
        <taxon>Crambidae</taxon>
        <taxon>Crambinae</taxon>
        <taxon>Diatraea</taxon>
    </lineage>
</organism>
<evidence type="ECO:0000313" key="4">
    <source>
        <dbReference type="EMBL" id="CAG9790309.1"/>
    </source>
</evidence>
<dbReference type="Pfam" id="PF00098">
    <property type="entry name" value="zf-CCHC"/>
    <property type="match status" value="1"/>
</dbReference>
<feature type="domain" description="CCHC-type" evidence="3">
    <location>
        <begin position="216"/>
        <end position="232"/>
    </location>
</feature>
<name>A0A9N9R6D9_9NEOP</name>
<keyword evidence="5" id="KW-1185">Reference proteome</keyword>
<reference evidence="4" key="1">
    <citation type="submission" date="2021-12" db="EMBL/GenBank/DDBJ databases">
        <authorList>
            <person name="King R."/>
        </authorList>
    </citation>
    <scope>NUCLEOTIDE SEQUENCE</scope>
</reference>
<gene>
    <name evidence="4" type="ORF">DIATSA_LOCUS7978</name>
</gene>
<keyword evidence="1" id="KW-0479">Metal-binding</keyword>
<dbReference type="OrthoDB" id="7490362at2759"/>
<dbReference type="GO" id="GO:0003676">
    <property type="term" value="F:nucleic acid binding"/>
    <property type="evidence" value="ECO:0007669"/>
    <property type="project" value="InterPro"/>
</dbReference>
<evidence type="ECO:0000256" key="1">
    <source>
        <dbReference type="PROSITE-ProRule" id="PRU00047"/>
    </source>
</evidence>
<dbReference type="InterPro" id="IPR001878">
    <property type="entry name" value="Znf_CCHC"/>
</dbReference>
<keyword evidence="1" id="KW-0862">Zinc</keyword>
<dbReference type="GO" id="GO:0008270">
    <property type="term" value="F:zinc ion binding"/>
    <property type="evidence" value="ECO:0007669"/>
    <property type="project" value="UniProtKB-KW"/>
</dbReference>
<dbReference type="AlphaFoldDB" id="A0A9N9R6D9"/>
<sequence length="313" mass="33432">MTASPPLPPPDPPRQKGNNNKGANQTAKQSSKPKSARMKKPKLSQPRTTAVVITLSEESVEKGMTYSQIVRQARKDIKLGDLGIPGIKIRPTATGARKFEIPGASSNEQVDLLAEKMRELYQEHISVARPTKTADLRIVGIDDSVDREEVAEAVSKIGGCPLTQVKVGKISLGRNGLGAVVVKCPVAAAETIMSKGKLLVGWTSASVQHLAPLPMRCFKCMGTGHTKKLCPSTADYKGVCYRCGDTDHKAAECDKDPSCSVCKKAGLKSDHIMGSGKCKPPVIAKSKKAPKTQANKAIAMETITTLEEAEMST</sequence>
<protein>
    <recommendedName>
        <fullName evidence="3">CCHC-type domain-containing protein</fullName>
    </recommendedName>
</protein>
<evidence type="ECO:0000313" key="5">
    <source>
        <dbReference type="Proteomes" id="UP001153714"/>
    </source>
</evidence>
<evidence type="ECO:0000256" key="2">
    <source>
        <dbReference type="SAM" id="MobiDB-lite"/>
    </source>
</evidence>
<accession>A0A9N9R6D9</accession>
<dbReference type="PROSITE" id="PS50158">
    <property type="entry name" value="ZF_CCHC"/>
    <property type="match status" value="2"/>
</dbReference>
<dbReference type="EMBL" id="OU893352">
    <property type="protein sequence ID" value="CAG9790309.1"/>
    <property type="molecule type" value="Genomic_DNA"/>
</dbReference>